<evidence type="ECO:0000313" key="2">
    <source>
        <dbReference type="EMBL" id="PVH39129.1"/>
    </source>
</evidence>
<evidence type="ECO:0000256" key="1">
    <source>
        <dbReference type="SAM" id="MobiDB-lite"/>
    </source>
</evidence>
<dbReference type="EMBL" id="CM008050">
    <property type="protein sequence ID" value="PVH39129.1"/>
    <property type="molecule type" value="Genomic_DNA"/>
</dbReference>
<dbReference type="Proteomes" id="UP000243499">
    <property type="component" value="Chromosome 5"/>
</dbReference>
<protein>
    <submittedName>
        <fullName evidence="2">Uncharacterized protein</fullName>
    </submittedName>
</protein>
<dbReference type="AlphaFoldDB" id="A0A2T8INA9"/>
<gene>
    <name evidence="2" type="ORF">PAHAL_5G443000</name>
</gene>
<reference evidence="2" key="1">
    <citation type="submission" date="2018-04" db="EMBL/GenBank/DDBJ databases">
        <title>WGS assembly of Panicum hallii.</title>
        <authorList>
            <person name="Lovell J."/>
            <person name="Jenkins J."/>
            <person name="Lowry D."/>
            <person name="Mamidi S."/>
            <person name="Sreedasyam A."/>
            <person name="Weng X."/>
            <person name="Barry K."/>
            <person name="Bonette J."/>
            <person name="Campitelli B."/>
            <person name="Daum C."/>
            <person name="Gordon S."/>
            <person name="Gould B."/>
            <person name="Lipzen A."/>
            <person name="Macqueen A."/>
            <person name="Palacio-Mejia J."/>
            <person name="Plott C."/>
            <person name="Shakirov E."/>
            <person name="Shu S."/>
            <person name="Yoshinaga Y."/>
            <person name="Zane M."/>
            <person name="Rokhsar D."/>
            <person name="Grimwood J."/>
            <person name="Schmutz J."/>
            <person name="Juenger T."/>
        </authorList>
    </citation>
    <scope>NUCLEOTIDE SEQUENCE [LARGE SCALE GENOMIC DNA]</scope>
    <source>
        <strain evidence="2">FIL2</strain>
    </source>
</reference>
<dbReference type="Gramene" id="PVH39129">
    <property type="protein sequence ID" value="PVH39129"/>
    <property type="gene ID" value="PAHAL_5G443000"/>
</dbReference>
<accession>A0A2T8INA9</accession>
<organism evidence="2">
    <name type="scientific">Panicum hallii</name>
    <dbReference type="NCBI Taxonomy" id="206008"/>
    <lineage>
        <taxon>Eukaryota</taxon>
        <taxon>Viridiplantae</taxon>
        <taxon>Streptophyta</taxon>
        <taxon>Embryophyta</taxon>
        <taxon>Tracheophyta</taxon>
        <taxon>Spermatophyta</taxon>
        <taxon>Magnoliopsida</taxon>
        <taxon>Liliopsida</taxon>
        <taxon>Poales</taxon>
        <taxon>Poaceae</taxon>
        <taxon>PACMAD clade</taxon>
        <taxon>Panicoideae</taxon>
        <taxon>Panicodae</taxon>
        <taxon>Paniceae</taxon>
        <taxon>Panicinae</taxon>
        <taxon>Panicum</taxon>
        <taxon>Panicum sect. Panicum</taxon>
    </lineage>
</organism>
<feature type="compositionally biased region" description="Polar residues" evidence="1">
    <location>
        <begin position="119"/>
        <end position="133"/>
    </location>
</feature>
<feature type="compositionally biased region" description="Basic and acidic residues" evidence="1">
    <location>
        <begin position="97"/>
        <end position="108"/>
    </location>
</feature>
<proteinExistence type="predicted"/>
<feature type="region of interest" description="Disordered" evidence="1">
    <location>
        <begin position="69"/>
        <end position="133"/>
    </location>
</feature>
<name>A0A2T8INA9_9POAL</name>
<sequence>MMFHFVAVPSPIYTDDFMSTNGTCCSSKIRKYGSFSFLSSPLSLPNPILTTPSFLCLPVASLPLRIPPSPGSARAGGPVAQRGEVAGSRRATAGVGARERQQARDSRRAGGAVQACGGESTTAPSRASTGAGG</sequence>